<dbReference type="InterPro" id="IPR036870">
    <property type="entry name" value="Ribosomal_bS18_sf"/>
</dbReference>
<dbReference type="InterPro" id="IPR001648">
    <property type="entry name" value="Ribosomal_bS18"/>
</dbReference>
<dbReference type="Proteomes" id="UP000565613">
    <property type="component" value="Unassembled WGS sequence"/>
</dbReference>
<evidence type="ECO:0000256" key="2">
    <source>
        <dbReference type="ARBA" id="ARBA00022730"/>
    </source>
</evidence>
<comment type="subunit">
    <text evidence="7">Part of the 30S ribosomal subunit. Forms a tight heterodimer with protein bS6.</text>
</comment>
<dbReference type="GeneID" id="78501195"/>
<protein>
    <recommendedName>
        <fullName evidence="6 7">Small ribosomal subunit protein bS18</fullName>
    </recommendedName>
</protein>
<reference evidence="13 14" key="1">
    <citation type="submission" date="2016-10" db="EMBL/GenBank/DDBJ databases">
        <authorList>
            <person name="Varghese N."/>
            <person name="Submissions S."/>
        </authorList>
    </citation>
    <scope>NUCLEOTIDE SEQUENCE [LARGE SCALE GENOMIC DNA]</scope>
    <source>
        <strain evidence="13">DSM 22619</strain>
        <strain evidence="14">DSM 22620</strain>
    </source>
</reference>
<evidence type="ECO:0000313" key="11">
    <source>
        <dbReference type="EMBL" id="SDC53366.1"/>
    </source>
</evidence>
<dbReference type="Gene3D" id="4.10.640.10">
    <property type="entry name" value="Ribosomal protein S18"/>
    <property type="match status" value="1"/>
</dbReference>
<evidence type="ECO:0000256" key="3">
    <source>
        <dbReference type="ARBA" id="ARBA00022884"/>
    </source>
</evidence>
<dbReference type="GO" id="GO:0003735">
    <property type="term" value="F:structural constituent of ribosome"/>
    <property type="evidence" value="ECO:0007669"/>
    <property type="project" value="InterPro"/>
</dbReference>
<dbReference type="GO" id="GO:0070181">
    <property type="term" value="F:small ribosomal subunit rRNA binding"/>
    <property type="evidence" value="ECO:0007669"/>
    <property type="project" value="TreeGrafter"/>
</dbReference>
<dbReference type="EMBL" id="FMZL01000020">
    <property type="protein sequence ID" value="SDC53366.1"/>
    <property type="molecule type" value="Genomic_DNA"/>
</dbReference>
<dbReference type="InterPro" id="IPR018275">
    <property type="entry name" value="Ribosomal_bS18_CS"/>
</dbReference>
<dbReference type="FunFam" id="4.10.640.10:FF:000004">
    <property type="entry name" value="30S ribosomal protein S18"/>
    <property type="match status" value="1"/>
</dbReference>
<dbReference type="EMBL" id="LT629759">
    <property type="protein sequence ID" value="SDR99137.1"/>
    <property type="molecule type" value="Genomic_DNA"/>
</dbReference>
<dbReference type="GO" id="GO:0022627">
    <property type="term" value="C:cytosolic small ribosomal subunit"/>
    <property type="evidence" value="ECO:0007669"/>
    <property type="project" value="TreeGrafter"/>
</dbReference>
<gene>
    <name evidence="7 9" type="primary">rpsR</name>
    <name evidence="9" type="ORF">FYJ69_08205</name>
    <name evidence="10" type="ORF">HF885_04985</name>
    <name evidence="11" type="ORF">SAMN04487824_12018</name>
    <name evidence="12" type="ORF">SAMN04489857_1865</name>
</gene>
<keyword evidence="3 7" id="KW-0694">RNA-binding</keyword>
<keyword evidence="4 7" id="KW-0689">Ribosomal protein</keyword>
<evidence type="ECO:0000313" key="15">
    <source>
        <dbReference type="Proteomes" id="UP000434342"/>
    </source>
</evidence>
<dbReference type="SUPFAM" id="SSF46911">
    <property type="entry name" value="Ribosomal protein S18"/>
    <property type="match status" value="1"/>
</dbReference>
<accession>A0A1H1NJM9</accession>
<comment type="function">
    <text evidence="7">Binds as a heterodimer with protein bS6 to the central domain of the 16S rRNA, where it helps stabilize the platform of the 30S subunit.</text>
</comment>
<sequence length="90" mass="10612">MAKQRQVEQRQPRRKYCQFCKEDVEFIDYKDTQLLRKYMTDRGKIKPRRVTGACTQHQHDIAVAIKRAREMALLPYTVTVVSSRGGRNRG</sequence>
<reference evidence="10 16" key="4">
    <citation type="submission" date="2020-04" db="EMBL/GenBank/DDBJ databases">
        <authorList>
            <person name="Hitch T.C.A."/>
            <person name="Wylensek D."/>
            <person name="Clavel T."/>
        </authorList>
    </citation>
    <scope>NUCLEOTIDE SEQUENCE [LARGE SCALE GENOMIC DNA]</scope>
    <source>
        <strain evidence="10 16">105184</strain>
    </source>
</reference>
<evidence type="ECO:0000256" key="7">
    <source>
        <dbReference type="HAMAP-Rule" id="MF_00270"/>
    </source>
</evidence>
<comment type="similarity">
    <text evidence="1 7 8">Belongs to the bacterial ribosomal protein bS18 family.</text>
</comment>
<evidence type="ECO:0000313" key="13">
    <source>
        <dbReference type="Proteomes" id="UP000198528"/>
    </source>
</evidence>
<name>A0A1H1NJM9_9ACTN</name>
<evidence type="ECO:0000256" key="5">
    <source>
        <dbReference type="ARBA" id="ARBA00023274"/>
    </source>
</evidence>
<dbReference type="EMBL" id="VUND01000002">
    <property type="protein sequence ID" value="MST60887.1"/>
    <property type="molecule type" value="Genomic_DNA"/>
</dbReference>
<dbReference type="RefSeq" id="WP_090847281.1">
    <property type="nucleotide sequence ID" value="NZ_CAXVIU010000001.1"/>
</dbReference>
<evidence type="ECO:0000313" key="12">
    <source>
        <dbReference type="EMBL" id="SDR99137.1"/>
    </source>
</evidence>
<dbReference type="GO" id="GO:0006412">
    <property type="term" value="P:translation"/>
    <property type="evidence" value="ECO:0007669"/>
    <property type="project" value="UniProtKB-UniRule"/>
</dbReference>
<keyword evidence="13" id="KW-1185">Reference proteome</keyword>
<dbReference type="Proteomes" id="UP000199480">
    <property type="component" value="Chromosome I"/>
</dbReference>
<dbReference type="Proteomes" id="UP000434342">
    <property type="component" value="Unassembled WGS sequence"/>
</dbReference>
<dbReference type="PANTHER" id="PTHR13479">
    <property type="entry name" value="30S RIBOSOMAL PROTEIN S18"/>
    <property type="match status" value="1"/>
</dbReference>
<organism evidence="12 14">
    <name type="scientific">Parafannyhessea umbonata</name>
    <dbReference type="NCBI Taxonomy" id="604330"/>
    <lineage>
        <taxon>Bacteria</taxon>
        <taxon>Bacillati</taxon>
        <taxon>Actinomycetota</taxon>
        <taxon>Coriobacteriia</taxon>
        <taxon>Coriobacteriales</taxon>
        <taxon>Atopobiaceae</taxon>
        <taxon>Parafannyhessea</taxon>
    </lineage>
</organism>
<reference evidence="9 15" key="3">
    <citation type="submission" date="2019-08" db="EMBL/GenBank/DDBJ databases">
        <title>In-depth cultivation of the pig gut microbiome towards novel bacterial diversity and tailored functional studies.</title>
        <authorList>
            <person name="Wylensek D."/>
            <person name="Hitch T.C.A."/>
            <person name="Clavel T."/>
        </authorList>
    </citation>
    <scope>NUCLEOTIDE SEQUENCE [LARGE SCALE GENOMIC DNA]</scope>
    <source>
        <strain evidence="9 15">WB01_CNA04</strain>
    </source>
</reference>
<reference evidence="12" key="2">
    <citation type="submission" date="2016-10" db="EMBL/GenBank/DDBJ databases">
        <authorList>
            <person name="de Groot N.N."/>
        </authorList>
    </citation>
    <scope>NUCLEOTIDE SEQUENCE [LARGE SCALE GENOMIC DNA]</scope>
    <source>
        <strain evidence="11">DSM 22619</strain>
        <strain evidence="12">DSM 22620</strain>
    </source>
</reference>
<dbReference type="EMBL" id="JABAGR010000004">
    <property type="protein sequence ID" value="NMF25792.1"/>
    <property type="molecule type" value="Genomic_DNA"/>
</dbReference>
<evidence type="ECO:0000313" key="14">
    <source>
        <dbReference type="Proteomes" id="UP000199480"/>
    </source>
</evidence>
<evidence type="ECO:0000256" key="1">
    <source>
        <dbReference type="ARBA" id="ARBA00005589"/>
    </source>
</evidence>
<evidence type="ECO:0000313" key="16">
    <source>
        <dbReference type="Proteomes" id="UP000565613"/>
    </source>
</evidence>
<dbReference type="HAMAP" id="MF_00270">
    <property type="entry name" value="Ribosomal_bS18"/>
    <property type="match status" value="1"/>
</dbReference>
<dbReference type="PANTHER" id="PTHR13479:SF40">
    <property type="entry name" value="SMALL RIBOSOMAL SUBUNIT PROTEIN BS18M"/>
    <property type="match status" value="1"/>
</dbReference>
<keyword evidence="2 7" id="KW-0699">rRNA-binding</keyword>
<dbReference type="AlphaFoldDB" id="A0A1H1NJM9"/>
<dbReference type="PRINTS" id="PR00974">
    <property type="entry name" value="RIBOSOMALS18"/>
</dbReference>
<evidence type="ECO:0000313" key="9">
    <source>
        <dbReference type="EMBL" id="MST60887.1"/>
    </source>
</evidence>
<evidence type="ECO:0000256" key="8">
    <source>
        <dbReference type="RuleBase" id="RU003910"/>
    </source>
</evidence>
<evidence type="ECO:0000313" key="10">
    <source>
        <dbReference type="EMBL" id="NMF25792.1"/>
    </source>
</evidence>
<evidence type="ECO:0000256" key="6">
    <source>
        <dbReference type="ARBA" id="ARBA00035141"/>
    </source>
</evidence>
<dbReference type="OrthoDB" id="9812008at2"/>
<dbReference type="Proteomes" id="UP000198528">
    <property type="component" value="Unassembled WGS sequence"/>
</dbReference>
<keyword evidence="5 7" id="KW-0687">Ribonucleoprotein</keyword>
<dbReference type="PROSITE" id="PS00057">
    <property type="entry name" value="RIBOSOMAL_S18"/>
    <property type="match status" value="1"/>
</dbReference>
<evidence type="ECO:0000256" key="4">
    <source>
        <dbReference type="ARBA" id="ARBA00022980"/>
    </source>
</evidence>
<proteinExistence type="inferred from homology"/>
<dbReference type="Pfam" id="PF01084">
    <property type="entry name" value="Ribosomal_S18"/>
    <property type="match status" value="1"/>
</dbReference>
<dbReference type="STRING" id="604330.SAMN04489857_1865"/>
<dbReference type="NCBIfam" id="TIGR00165">
    <property type="entry name" value="S18"/>
    <property type="match status" value="1"/>
</dbReference>